<gene>
    <name evidence="2" type="ORF">HPB51_024349</name>
</gene>
<feature type="region of interest" description="Disordered" evidence="1">
    <location>
        <begin position="66"/>
        <end position="165"/>
    </location>
</feature>
<reference evidence="2" key="2">
    <citation type="submission" date="2021-09" db="EMBL/GenBank/DDBJ databases">
        <authorList>
            <person name="Jia N."/>
            <person name="Wang J."/>
            <person name="Shi W."/>
            <person name="Du L."/>
            <person name="Sun Y."/>
            <person name="Zhan W."/>
            <person name="Jiang J."/>
            <person name="Wang Q."/>
            <person name="Zhang B."/>
            <person name="Ji P."/>
            <person name="Sakyi L.B."/>
            <person name="Cui X."/>
            <person name="Yuan T."/>
            <person name="Jiang B."/>
            <person name="Yang W."/>
            <person name="Lam T.T.-Y."/>
            <person name="Chang Q."/>
            <person name="Ding S."/>
            <person name="Wang X."/>
            <person name="Zhu J."/>
            <person name="Ruan X."/>
            <person name="Zhao L."/>
            <person name="Wei J."/>
            <person name="Que T."/>
            <person name="Du C."/>
            <person name="Cheng J."/>
            <person name="Dai P."/>
            <person name="Han X."/>
            <person name="Huang E."/>
            <person name="Gao Y."/>
            <person name="Liu J."/>
            <person name="Shao H."/>
            <person name="Ye R."/>
            <person name="Li L."/>
            <person name="Wei W."/>
            <person name="Wang X."/>
            <person name="Wang C."/>
            <person name="Huo Q."/>
            <person name="Li W."/>
            <person name="Guo W."/>
            <person name="Chen H."/>
            <person name="Chen S."/>
            <person name="Zhou L."/>
            <person name="Zhou L."/>
            <person name="Ni X."/>
            <person name="Tian J."/>
            <person name="Zhou Y."/>
            <person name="Sheng Y."/>
            <person name="Liu T."/>
            <person name="Pan Y."/>
            <person name="Xia L."/>
            <person name="Li J."/>
            <person name="Zhao F."/>
            <person name="Cao W."/>
        </authorList>
    </citation>
    <scope>NUCLEOTIDE SEQUENCE</scope>
    <source>
        <strain evidence="2">Rmic-2018</strain>
        <tissue evidence="2">Larvae</tissue>
    </source>
</reference>
<name>A0A9J6D893_RHIMP</name>
<accession>A0A9J6D893</accession>
<feature type="compositionally biased region" description="Low complexity" evidence="1">
    <location>
        <begin position="81"/>
        <end position="106"/>
    </location>
</feature>
<reference evidence="2" key="1">
    <citation type="journal article" date="2020" name="Cell">
        <title>Large-Scale Comparative Analyses of Tick Genomes Elucidate Their Genetic Diversity and Vector Capacities.</title>
        <authorList>
            <consortium name="Tick Genome and Microbiome Consortium (TIGMIC)"/>
            <person name="Jia N."/>
            <person name="Wang J."/>
            <person name="Shi W."/>
            <person name="Du L."/>
            <person name="Sun Y."/>
            <person name="Zhan W."/>
            <person name="Jiang J.F."/>
            <person name="Wang Q."/>
            <person name="Zhang B."/>
            <person name="Ji P."/>
            <person name="Bell-Sakyi L."/>
            <person name="Cui X.M."/>
            <person name="Yuan T.T."/>
            <person name="Jiang B.G."/>
            <person name="Yang W.F."/>
            <person name="Lam T.T."/>
            <person name="Chang Q.C."/>
            <person name="Ding S.J."/>
            <person name="Wang X.J."/>
            <person name="Zhu J.G."/>
            <person name="Ruan X.D."/>
            <person name="Zhao L."/>
            <person name="Wei J.T."/>
            <person name="Ye R.Z."/>
            <person name="Que T.C."/>
            <person name="Du C.H."/>
            <person name="Zhou Y.H."/>
            <person name="Cheng J.X."/>
            <person name="Dai P.F."/>
            <person name="Guo W.B."/>
            <person name="Han X.H."/>
            <person name="Huang E.J."/>
            <person name="Li L.F."/>
            <person name="Wei W."/>
            <person name="Gao Y.C."/>
            <person name="Liu J.Z."/>
            <person name="Shao H.Z."/>
            <person name="Wang X."/>
            <person name="Wang C.C."/>
            <person name="Yang T.C."/>
            <person name="Huo Q.B."/>
            <person name="Li W."/>
            <person name="Chen H.Y."/>
            <person name="Chen S.E."/>
            <person name="Zhou L.G."/>
            <person name="Ni X.B."/>
            <person name="Tian J.H."/>
            <person name="Sheng Y."/>
            <person name="Liu T."/>
            <person name="Pan Y.S."/>
            <person name="Xia L.Y."/>
            <person name="Li J."/>
            <person name="Zhao F."/>
            <person name="Cao W.C."/>
        </authorList>
    </citation>
    <scope>NUCLEOTIDE SEQUENCE</scope>
    <source>
        <strain evidence="2">Rmic-2018</strain>
    </source>
</reference>
<protein>
    <submittedName>
        <fullName evidence="2">Uncharacterized protein</fullName>
    </submittedName>
</protein>
<evidence type="ECO:0000313" key="2">
    <source>
        <dbReference type="EMBL" id="KAH8009999.1"/>
    </source>
</evidence>
<proteinExistence type="predicted"/>
<dbReference type="Proteomes" id="UP000821866">
    <property type="component" value="Chromosome 9"/>
</dbReference>
<comment type="caution">
    <text evidence="2">The sequence shown here is derived from an EMBL/GenBank/DDBJ whole genome shotgun (WGS) entry which is preliminary data.</text>
</comment>
<keyword evidence="3" id="KW-1185">Reference proteome</keyword>
<dbReference type="AlphaFoldDB" id="A0A9J6D893"/>
<evidence type="ECO:0000313" key="3">
    <source>
        <dbReference type="Proteomes" id="UP000821866"/>
    </source>
</evidence>
<feature type="compositionally biased region" description="Basic residues" evidence="1">
    <location>
        <begin position="121"/>
        <end position="142"/>
    </location>
</feature>
<sequence length="246" mass="26611">MCATSVGVSVIAWTSGQTPKTVSVEVAELRTQTPITIARQGIASAGEHIPLRMKLARLHSRPIILSKNDAVTDEGPRRRPPSSCSSRTDEQSAPPSRSSSRSQSRAWSTGPLSDQQSQSRNRSRSRPPRPSHGRLRSRRSKQAGRQDTDLPEKQPGSLAQPFPLPVSGGASLGGCTPVYGGEDFNTPNKGCDYGYTTATGRRLWQDLLDAEVTFIIDHMALTRMGPSTARDTTLDLTAVRNIPPAK</sequence>
<organism evidence="2 3">
    <name type="scientific">Rhipicephalus microplus</name>
    <name type="common">Cattle tick</name>
    <name type="synonym">Boophilus microplus</name>
    <dbReference type="NCBI Taxonomy" id="6941"/>
    <lineage>
        <taxon>Eukaryota</taxon>
        <taxon>Metazoa</taxon>
        <taxon>Ecdysozoa</taxon>
        <taxon>Arthropoda</taxon>
        <taxon>Chelicerata</taxon>
        <taxon>Arachnida</taxon>
        <taxon>Acari</taxon>
        <taxon>Parasitiformes</taxon>
        <taxon>Ixodida</taxon>
        <taxon>Ixodoidea</taxon>
        <taxon>Ixodidae</taxon>
        <taxon>Rhipicephalinae</taxon>
        <taxon>Rhipicephalus</taxon>
        <taxon>Boophilus</taxon>
    </lineage>
</organism>
<evidence type="ECO:0000256" key="1">
    <source>
        <dbReference type="SAM" id="MobiDB-lite"/>
    </source>
</evidence>
<dbReference type="EMBL" id="JABSTU010000011">
    <property type="protein sequence ID" value="KAH8009999.1"/>
    <property type="molecule type" value="Genomic_DNA"/>
</dbReference>